<evidence type="ECO:0000313" key="3">
    <source>
        <dbReference type="Proteomes" id="UP001152622"/>
    </source>
</evidence>
<comment type="caution">
    <text evidence="2">The sequence shown here is derived from an EMBL/GenBank/DDBJ whole genome shotgun (WGS) entry which is preliminary data.</text>
</comment>
<reference evidence="2" key="1">
    <citation type="journal article" date="2023" name="Science">
        <title>Genome structures resolve the early diversification of teleost fishes.</title>
        <authorList>
            <person name="Parey E."/>
            <person name="Louis A."/>
            <person name="Montfort J."/>
            <person name="Bouchez O."/>
            <person name="Roques C."/>
            <person name="Iampietro C."/>
            <person name="Lluch J."/>
            <person name="Castinel A."/>
            <person name="Donnadieu C."/>
            <person name="Desvignes T."/>
            <person name="Floi Bucao C."/>
            <person name="Jouanno E."/>
            <person name="Wen M."/>
            <person name="Mejri S."/>
            <person name="Dirks R."/>
            <person name="Jansen H."/>
            <person name="Henkel C."/>
            <person name="Chen W.J."/>
            <person name="Zahm M."/>
            <person name="Cabau C."/>
            <person name="Klopp C."/>
            <person name="Thompson A.W."/>
            <person name="Robinson-Rechavi M."/>
            <person name="Braasch I."/>
            <person name="Lecointre G."/>
            <person name="Bobe J."/>
            <person name="Postlethwait J.H."/>
            <person name="Berthelot C."/>
            <person name="Roest Crollius H."/>
            <person name="Guiguen Y."/>
        </authorList>
    </citation>
    <scope>NUCLEOTIDE SEQUENCE</scope>
    <source>
        <strain evidence="2">WJC10195</strain>
    </source>
</reference>
<feature type="compositionally biased region" description="Basic and acidic residues" evidence="1">
    <location>
        <begin position="108"/>
        <end position="123"/>
    </location>
</feature>
<accession>A0A9Q1IWV6</accession>
<feature type="region of interest" description="Disordered" evidence="1">
    <location>
        <begin position="90"/>
        <end position="123"/>
    </location>
</feature>
<keyword evidence="3" id="KW-1185">Reference proteome</keyword>
<evidence type="ECO:0000313" key="2">
    <source>
        <dbReference type="EMBL" id="KAJ8356306.1"/>
    </source>
</evidence>
<name>A0A9Q1IWV6_SYNKA</name>
<protein>
    <submittedName>
        <fullName evidence="2">Uncharacterized protein</fullName>
    </submittedName>
</protein>
<evidence type="ECO:0000256" key="1">
    <source>
        <dbReference type="SAM" id="MobiDB-lite"/>
    </source>
</evidence>
<organism evidence="2 3">
    <name type="scientific">Synaphobranchus kaupii</name>
    <name type="common">Kaup's arrowtooth eel</name>
    <dbReference type="NCBI Taxonomy" id="118154"/>
    <lineage>
        <taxon>Eukaryota</taxon>
        <taxon>Metazoa</taxon>
        <taxon>Chordata</taxon>
        <taxon>Craniata</taxon>
        <taxon>Vertebrata</taxon>
        <taxon>Euteleostomi</taxon>
        <taxon>Actinopterygii</taxon>
        <taxon>Neopterygii</taxon>
        <taxon>Teleostei</taxon>
        <taxon>Anguilliformes</taxon>
        <taxon>Synaphobranchidae</taxon>
        <taxon>Synaphobranchus</taxon>
    </lineage>
</organism>
<proteinExistence type="predicted"/>
<dbReference type="Proteomes" id="UP001152622">
    <property type="component" value="Chromosome 6"/>
</dbReference>
<dbReference type="EMBL" id="JAINUF010000006">
    <property type="protein sequence ID" value="KAJ8356306.1"/>
    <property type="molecule type" value="Genomic_DNA"/>
</dbReference>
<dbReference type="AlphaFoldDB" id="A0A9Q1IWV6"/>
<sequence length="123" mass="13533">MSEATRGKEVGFECASRRSELTGSIKECGLLKALPRPPRSLSQFLRLPEEWPERPVSVWKGLDHSGGHCFQPERAHSRFPTARLVFSEAGNTLPGMARGVRGSAASTSEDRSQRRSRALKADA</sequence>
<gene>
    <name evidence="2" type="ORF">SKAU_G00191000</name>
</gene>